<dbReference type="InterPro" id="IPR001296">
    <property type="entry name" value="Glyco_trans_1"/>
</dbReference>
<reference evidence="4 5" key="1">
    <citation type="submission" date="2015-11" db="EMBL/GenBank/DDBJ databases">
        <title>Solirubrum puertoriconensis gen. nov. an environmental bacteria isolated in Puerto Rico.</title>
        <authorList>
            <person name="Cuebas-Irizarry M.F."/>
            <person name="Montalvo-Rodriguez R."/>
        </authorList>
    </citation>
    <scope>NUCLEOTIDE SEQUENCE [LARGE SCALE GENOMIC DNA]</scope>
    <source>
        <strain evidence="4 5">MC1A</strain>
    </source>
</reference>
<proteinExistence type="predicted"/>
<dbReference type="Proteomes" id="UP000054223">
    <property type="component" value="Unassembled WGS sequence"/>
</dbReference>
<dbReference type="EMBL" id="LNAL01000007">
    <property type="protein sequence ID" value="KUG07280.1"/>
    <property type="molecule type" value="Genomic_DNA"/>
</dbReference>
<organism evidence="4 5">
    <name type="scientific">Solirubrum puertoriconensis</name>
    <dbReference type="NCBI Taxonomy" id="1751427"/>
    <lineage>
        <taxon>Bacteria</taxon>
        <taxon>Pseudomonadati</taxon>
        <taxon>Bacteroidota</taxon>
        <taxon>Cytophagia</taxon>
        <taxon>Cytophagales</taxon>
    </lineage>
</organism>
<protein>
    <recommendedName>
        <fullName evidence="6">Glycosyltransferase family 1 protein</fullName>
    </recommendedName>
</protein>
<keyword evidence="1" id="KW-0808">Transferase</keyword>
<dbReference type="InterPro" id="IPR028098">
    <property type="entry name" value="Glyco_trans_4-like_N"/>
</dbReference>
<dbReference type="CDD" id="cd03809">
    <property type="entry name" value="GT4_MtfB-like"/>
    <property type="match status" value="1"/>
</dbReference>
<dbReference type="Pfam" id="PF13439">
    <property type="entry name" value="Glyco_transf_4"/>
    <property type="match status" value="1"/>
</dbReference>
<dbReference type="GO" id="GO:0009103">
    <property type="term" value="P:lipopolysaccharide biosynthetic process"/>
    <property type="evidence" value="ECO:0007669"/>
    <property type="project" value="TreeGrafter"/>
</dbReference>
<name>A0A9X0HJW9_SOLP1</name>
<sequence>MRACSTRFQNVKQTSTSRVHIAVNTRFLLPGNSLEGIGRFTYETLRHMVAQHPEHTFHFLFDRAFDKRYLFGPNVVPHVLYPPARHPFLFVAWFEGAVAAWLRRHKPAVFLSPDGFTTLNTSVPRLTVVHDLAFEHYPQDVGWLVRKYYHYFTPRYVQASRCIVAVSEATKQDLVRTYGTAAAKIDVVYNAADAHFRPLPAAEQEAVRQQFSGGRPYVLFVGALQPRKNLVNLLRAFDQFKQQTGSKTQLLVVGRKAWRAGPIFDAYQQMQHQQAVHLTGRVTDEELVQLYAAARACAYVPYFEGFGIPIVEAQQSGCPVLTSDRSSMPEVAGPGGAWLADPFSVAQLAEALTKLDTDSQLREQLIQQGLLNVRRFSWEESARRLWEAVEATVSAP</sequence>
<dbReference type="AlphaFoldDB" id="A0A9X0HJW9"/>
<comment type="caution">
    <text evidence="4">The sequence shown here is derived from an EMBL/GenBank/DDBJ whole genome shotgun (WGS) entry which is preliminary data.</text>
</comment>
<evidence type="ECO:0008006" key="6">
    <source>
        <dbReference type="Google" id="ProtNLM"/>
    </source>
</evidence>
<evidence type="ECO:0000256" key="1">
    <source>
        <dbReference type="ARBA" id="ARBA00022679"/>
    </source>
</evidence>
<evidence type="ECO:0000259" key="2">
    <source>
        <dbReference type="Pfam" id="PF00534"/>
    </source>
</evidence>
<keyword evidence="5" id="KW-1185">Reference proteome</keyword>
<evidence type="ECO:0000313" key="5">
    <source>
        <dbReference type="Proteomes" id="UP000054223"/>
    </source>
</evidence>
<gene>
    <name evidence="4" type="ORF">ASU33_13015</name>
</gene>
<dbReference type="Gene3D" id="3.40.50.2000">
    <property type="entry name" value="Glycogen Phosphorylase B"/>
    <property type="match status" value="2"/>
</dbReference>
<dbReference type="GO" id="GO:0016757">
    <property type="term" value="F:glycosyltransferase activity"/>
    <property type="evidence" value="ECO:0007669"/>
    <property type="project" value="InterPro"/>
</dbReference>
<accession>A0A9X0HJW9</accession>
<feature type="domain" description="Glycosyl transferase family 1" evidence="2">
    <location>
        <begin position="208"/>
        <end position="369"/>
    </location>
</feature>
<evidence type="ECO:0000259" key="3">
    <source>
        <dbReference type="Pfam" id="PF13439"/>
    </source>
</evidence>
<feature type="domain" description="Glycosyltransferase subfamily 4-like N-terminal" evidence="3">
    <location>
        <begin position="36"/>
        <end position="194"/>
    </location>
</feature>
<evidence type="ECO:0000313" key="4">
    <source>
        <dbReference type="EMBL" id="KUG07280.1"/>
    </source>
</evidence>
<dbReference type="PANTHER" id="PTHR46401:SF2">
    <property type="entry name" value="GLYCOSYLTRANSFERASE WBBK-RELATED"/>
    <property type="match status" value="1"/>
</dbReference>
<dbReference type="PANTHER" id="PTHR46401">
    <property type="entry name" value="GLYCOSYLTRANSFERASE WBBK-RELATED"/>
    <property type="match status" value="1"/>
</dbReference>
<dbReference type="Pfam" id="PF00534">
    <property type="entry name" value="Glycos_transf_1"/>
    <property type="match status" value="1"/>
</dbReference>
<dbReference type="SUPFAM" id="SSF53756">
    <property type="entry name" value="UDP-Glycosyltransferase/glycogen phosphorylase"/>
    <property type="match status" value="1"/>
</dbReference>